<evidence type="ECO:0000256" key="1">
    <source>
        <dbReference type="SAM" id="Phobius"/>
    </source>
</evidence>
<protein>
    <submittedName>
        <fullName evidence="2">Putative membrane protein</fullName>
    </submittedName>
</protein>
<proteinExistence type="predicted"/>
<keyword evidence="1" id="KW-0812">Transmembrane</keyword>
<accession>A0A318J5C3</accession>
<feature type="transmembrane region" description="Helical" evidence="1">
    <location>
        <begin position="5"/>
        <end position="21"/>
    </location>
</feature>
<keyword evidence="3" id="KW-1185">Reference proteome</keyword>
<dbReference type="InterPro" id="IPR010374">
    <property type="entry name" value="DUF969"/>
</dbReference>
<dbReference type="Pfam" id="PF06149">
    <property type="entry name" value="DUF969"/>
    <property type="match status" value="1"/>
</dbReference>
<dbReference type="AlphaFoldDB" id="A0A318J5C3"/>
<feature type="transmembrane region" description="Helical" evidence="1">
    <location>
        <begin position="27"/>
        <end position="48"/>
    </location>
</feature>
<keyword evidence="1" id="KW-1133">Transmembrane helix</keyword>
<reference evidence="2 3" key="1">
    <citation type="submission" date="2018-05" db="EMBL/GenBank/DDBJ databases">
        <title>Genomic Encyclopedia of Type Strains, Phase IV (KMG-IV): sequencing the most valuable type-strain genomes for metagenomic binning, comparative biology and taxonomic classification.</title>
        <authorList>
            <person name="Goeker M."/>
        </authorList>
    </citation>
    <scope>NUCLEOTIDE SEQUENCE [LARGE SCALE GENOMIC DNA]</scope>
    <source>
        <strain evidence="2 3">DSM 19792</strain>
    </source>
</reference>
<organism evidence="2 3">
    <name type="scientific">Undibacterium pigrum</name>
    <dbReference type="NCBI Taxonomy" id="401470"/>
    <lineage>
        <taxon>Bacteria</taxon>
        <taxon>Pseudomonadati</taxon>
        <taxon>Pseudomonadota</taxon>
        <taxon>Betaproteobacteria</taxon>
        <taxon>Burkholderiales</taxon>
        <taxon>Oxalobacteraceae</taxon>
        <taxon>Undibacterium</taxon>
    </lineage>
</organism>
<dbReference type="Proteomes" id="UP000247792">
    <property type="component" value="Unassembled WGS sequence"/>
</dbReference>
<evidence type="ECO:0000313" key="3">
    <source>
        <dbReference type="Proteomes" id="UP000247792"/>
    </source>
</evidence>
<name>A0A318J5C3_9BURK</name>
<feature type="transmembrane region" description="Helical" evidence="1">
    <location>
        <begin position="161"/>
        <end position="182"/>
    </location>
</feature>
<dbReference type="EMBL" id="QJKB01000005">
    <property type="protein sequence ID" value="PXX42613.1"/>
    <property type="molecule type" value="Genomic_DNA"/>
</dbReference>
<feature type="transmembrane region" description="Helical" evidence="1">
    <location>
        <begin position="194"/>
        <end position="213"/>
    </location>
</feature>
<dbReference type="RefSeq" id="WP_110256150.1">
    <property type="nucleotide sequence ID" value="NZ_QJKB01000005.1"/>
</dbReference>
<keyword evidence="1" id="KW-0472">Membrane</keyword>
<evidence type="ECO:0000313" key="2">
    <source>
        <dbReference type="EMBL" id="PXX42613.1"/>
    </source>
</evidence>
<dbReference type="OrthoDB" id="80065at2"/>
<sequence length="247" mass="26382">MNAELLLPLIGIPLVVIGFALRFNPLLVVTIAGLGTGFAVGMDFISLLETFGEKFLNSRQLTSSLLILPIIGLLEHYGLRERAQQWVASIRSATAGRILMLYFVVREASAAMGLLSLGGQAQTVRPLLSPMAEGAASNLHGDLPPAIRDRIAAHAAACDNVALFFGEDIFIAFGAVLLMAAFLKENGITGVEPLAIGLWGIPTALCALLIHLFRLSRLDASIAKEIAVWQKSHQASQTNQSEAEVKA</sequence>
<gene>
    <name evidence="2" type="ORF">DFR42_105271</name>
</gene>
<comment type="caution">
    <text evidence="2">The sequence shown here is derived from an EMBL/GenBank/DDBJ whole genome shotgun (WGS) entry which is preliminary data.</text>
</comment>